<name>A0A6C0ASJ4_9ZZZZ</name>
<dbReference type="InterPro" id="IPR003959">
    <property type="entry name" value="ATPase_AAA_core"/>
</dbReference>
<proteinExistence type="predicted"/>
<evidence type="ECO:0000256" key="3">
    <source>
        <dbReference type="ARBA" id="ARBA00022825"/>
    </source>
</evidence>
<dbReference type="PANTHER" id="PTHR43718:SF2">
    <property type="entry name" value="LON PROTEASE HOMOLOG, MITOCHONDRIAL"/>
    <property type="match status" value="1"/>
</dbReference>
<dbReference type="InterPro" id="IPR014721">
    <property type="entry name" value="Ribsml_uS5_D2-typ_fold_subgr"/>
</dbReference>
<dbReference type="InterPro" id="IPR027417">
    <property type="entry name" value="P-loop_NTPase"/>
</dbReference>
<dbReference type="GO" id="GO:0005524">
    <property type="term" value="F:ATP binding"/>
    <property type="evidence" value="ECO:0007669"/>
    <property type="project" value="InterPro"/>
</dbReference>
<dbReference type="PROSITE" id="PS51786">
    <property type="entry name" value="LON_PROTEOLYTIC"/>
    <property type="match status" value="1"/>
</dbReference>
<dbReference type="Gene3D" id="1.10.8.60">
    <property type="match status" value="1"/>
</dbReference>
<feature type="domain" description="Lon proteolytic" evidence="4">
    <location>
        <begin position="899"/>
        <end position="1091"/>
    </location>
</feature>
<dbReference type="GO" id="GO:0006515">
    <property type="term" value="P:protein quality control for misfolded or incompletely synthesized proteins"/>
    <property type="evidence" value="ECO:0007669"/>
    <property type="project" value="TreeGrafter"/>
</dbReference>
<dbReference type="InterPro" id="IPR008269">
    <property type="entry name" value="Lon_proteolytic"/>
</dbReference>
<dbReference type="PANTHER" id="PTHR43718">
    <property type="entry name" value="LON PROTEASE"/>
    <property type="match status" value="1"/>
</dbReference>
<dbReference type="EMBL" id="MN740807">
    <property type="protein sequence ID" value="QHS82889.1"/>
    <property type="molecule type" value="Genomic_DNA"/>
</dbReference>
<dbReference type="GO" id="GO:0004176">
    <property type="term" value="F:ATP-dependent peptidase activity"/>
    <property type="evidence" value="ECO:0007669"/>
    <property type="project" value="InterPro"/>
</dbReference>
<keyword evidence="3" id="KW-0720">Serine protease</keyword>
<dbReference type="SUPFAM" id="SSF54211">
    <property type="entry name" value="Ribosomal protein S5 domain 2-like"/>
    <property type="match status" value="1"/>
</dbReference>
<dbReference type="InterPro" id="IPR020568">
    <property type="entry name" value="Ribosomal_Su5_D2-typ_SF"/>
</dbReference>
<evidence type="ECO:0000256" key="2">
    <source>
        <dbReference type="ARBA" id="ARBA00022801"/>
    </source>
</evidence>
<dbReference type="AlphaFoldDB" id="A0A6C0ASJ4"/>
<dbReference type="GO" id="GO:0016887">
    <property type="term" value="F:ATP hydrolysis activity"/>
    <property type="evidence" value="ECO:0007669"/>
    <property type="project" value="InterPro"/>
</dbReference>
<dbReference type="Gene3D" id="3.30.230.10">
    <property type="match status" value="1"/>
</dbReference>
<keyword evidence="1" id="KW-0645">Protease</keyword>
<dbReference type="Gene3D" id="3.40.50.300">
    <property type="entry name" value="P-loop containing nucleotide triphosphate hydrolases"/>
    <property type="match status" value="1"/>
</dbReference>
<dbReference type="Pfam" id="PF05362">
    <property type="entry name" value="Lon_C"/>
    <property type="match status" value="1"/>
</dbReference>
<keyword evidence="2" id="KW-0378">Hydrolase</keyword>
<dbReference type="PROSITE" id="PS01046">
    <property type="entry name" value="LON_SER"/>
    <property type="match status" value="1"/>
</dbReference>
<reference evidence="5" key="1">
    <citation type="journal article" date="2020" name="Nature">
        <title>Giant virus diversity and host interactions through global metagenomics.</title>
        <authorList>
            <person name="Schulz F."/>
            <person name="Roux S."/>
            <person name="Paez-Espino D."/>
            <person name="Jungbluth S."/>
            <person name="Walsh D.A."/>
            <person name="Denef V.J."/>
            <person name="McMahon K.D."/>
            <person name="Konstantinidis K.T."/>
            <person name="Eloe-Fadrosh E.A."/>
            <person name="Kyrpides N.C."/>
            <person name="Woyke T."/>
        </authorList>
    </citation>
    <scope>NUCLEOTIDE SEQUENCE</scope>
    <source>
        <strain evidence="5">GVMAG-S-1101171-111</strain>
    </source>
</reference>
<evidence type="ECO:0000313" key="5">
    <source>
        <dbReference type="EMBL" id="QHS82889.1"/>
    </source>
</evidence>
<dbReference type="InterPro" id="IPR008268">
    <property type="entry name" value="Peptidase_S16_AS"/>
</dbReference>
<dbReference type="InterPro" id="IPR027065">
    <property type="entry name" value="Lon_Prtase"/>
</dbReference>
<dbReference type="GO" id="GO:0004252">
    <property type="term" value="F:serine-type endopeptidase activity"/>
    <property type="evidence" value="ECO:0007669"/>
    <property type="project" value="InterPro"/>
</dbReference>
<evidence type="ECO:0000256" key="1">
    <source>
        <dbReference type="ARBA" id="ARBA00022670"/>
    </source>
</evidence>
<evidence type="ECO:0000259" key="4">
    <source>
        <dbReference type="PROSITE" id="PS51786"/>
    </source>
</evidence>
<protein>
    <recommendedName>
        <fullName evidence="4">Lon proteolytic domain-containing protein</fullName>
    </recommendedName>
</protein>
<sequence length="1091" mass="125212">MNRKKEKNSIILKNSHINEKAPDINIHKFITEKISYIQEIIRKTIISIKKNNQTNIFSNNDTIISITVLNELYVKTNDISAKLVNTTCQKEADNAIDSLQTIIDKLSMIICGFGTKEITDLLFISFGSEYKNITIENPVIKAKYDLIQSHVRPIGYKIIHWKQQKITSTQSEVICSNKITDEPNLLEDANMFECYDKETTIDCFYQRVYGIRIIIQNEKLRKTLVINGIVDDIQTDWFNNKYIDEQKKELFQLRDTLQPTEKDLFNRIIENMTLKDILIYSKNDIFKKMITIFTEVSNVKKTKLDIIINRFLDSDKYNQRELIINLLLFNSDNEVQYICFLLYELICVRTTNVSENYDPFNIYDSLPWKLKMHFKDIIKYTMKYTNDIIQKYDVHKISLEQQIYALKASEPVKEKAMIKLKEIKGKQDDNCTKAKQYLEGLIRIPFGVYKEEPLLKKMKDLNKTFQHILNMISQIFPELKINTKDRYTNIEISRILTIVLNHIRRNILNLIEMSCNSKNIKKITHIIQFINIVNKQTKQAKITLSNKTKTELIKNIIQFACQNKLDANSDLYDVICDKIPISLTNTINEISTLRTNVNTIESTMASVTNILDESIYGHTHAKNQIMKIIGQWMNGEQTGYCFGFEGSPGVGKTSLAKKGLAKCLLDENGISRPFAFIALGGSCNGSSLEGHGYTYVNSTWGRIVDILMESKCMNPIIYIDELDKVSKTENGKEIIGIFTHLIDQTQNDSFQDKYFSGIDIDLSKALFIFSYNDPEQIDKILLDRIHRIKFENLSVSDKITIVNKYILPEINKKMGFINIVSISESIIEHIIVKYTIEPGVRKLKEILFDLYGEINLEILKLNEQSNTLFEIPVIITEENLENKYLKKYKKICETRIHEMPEIGIINGLWANTLGSGGIIPIQTLFFPSSVFLDLKLTGLQGDVMKESMNVAKTLAWNLTSNSRKSELLVDFETTKCQGLHVHCPEGSIAKDGPSAGAAITTAIYSLFNKVHIKNDIAITGEINLKGEITAIGGLELKITGGIRAGVKTFLYPKANNRDFLNWKQSYKQSELSIPEFIEITTIQDVFDYAFS</sequence>
<dbReference type="SUPFAM" id="SSF52540">
    <property type="entry name" value="P-loop containing nucleoside triphosphate hydrolases"/>
    <property type="match status" value="1"/>
</dbReference>
<dbReference type="Pfam" id="PF00004">
    <property type="entry name" value="AAA"/>
    <property type="match status" value="1"/>
</dbReference>
<organism evidence="5">
    <name type="scientific">viral metagenome</name>
    <dbReference type="NCBI Taxonomy" id="1070528"/>
    <lineage>
        <taxon>unclassified sequences</taxon>
        <taxon>metagenomes</taxon>
        <taxon>organismal metagenomes</taxon>
    </lineage>
</organism>
<accession>A0A6C0ASJ4</accession>
<dbReference type="PRINTS" id="PR00830">
    <property type="entry name" value="ENDOLAPTASE"/>
</dbReference>